<feature type="chain" id="PRO_5012316550" evidence="1">
    <location>
        <begin position="16"/>
        <end position="60"/>
    </location>
</feature>
<evidence type="ECO:0000313" key="2">
    <source>
        <dbReference type="EMBL" id="EFH56903.1"/>
    </source>
</evidence>
<dbReference type="Proteomes" id="UP000008694">
    <property type="component" value="Unassembled WGS sequence"/>
</dbReference>
<dbReference type="AlphaFoldDB" id="D7LJH8"/>
<reference evidence="3" key="1">
    <citation type="journal article" date="2011" name="Nat. Genet.">
        <title>The Arabidopsis lyrata genome sequence and the basis of rapid genome size change.</title>
        <authorList>
            <person name="Hu T.T."/>
            <person name="Pattyn P."/>
            <person name="Bakker E.G."/>
            <person name="Cao J."/>
            <person name="Cheng J.-F."/>
            <person name="Clark R.M."/>
            <person name="Fahlgren N."/>
            <person name="Fawcett J.A."/>
            <person name="Grimwood J."/>
            <person name="Gundlach H."/>
            <person name="Haberer G."/>
            <person name="Hollister J.D."/>
            <person name="Ossowski S."/>
            <person name="Ottilar R.P."/>
            <person name="Salamov A.A."/>
            <person name="Schneeberger K."/>
            <person name="Spannagl M."/>
            <person name="Wang X."/>
            <person name="Yang L."/>
            <person name="Nasrallah M.E."/>
            <person name="Bergelson J."/>
            <person name="Carrington J.C."/>
            <person name="Gaut B.S."/>
            <person name="Schmutz J."/>
            <person name="Mayer K.F.X."/>
            <person name="Van de Peer Y."/>
            <person name="Grigoriev I.V."/>
            <person name="Nordborg M."/>
            <person name="Weigel D."/>
            <person name="Guo Y.-L."/>
        </authorList>
    </citation>
    <scope>NUCLEOTIDE SEQUENCE [LARGE SCALE GENOMIC DNA]</scope>
    <source>
        <strain evidence="3">cv. MN47</strain>
    </source>
</reference>
<proteinExistence type="predicted"/>
<keyword evidence="3" id="KW-1185">Reference proteome</keyword>
<dbReference type="EMBL" id="GL348716">
    <property type="protein sequence ID" value="EFH56903.1"/>
    <property type="molecule type" value="Genomic_DNA"/>
</dbReference>
<name>D7LJH8_ARALL</name>
<keyword evidence="1" id="KW-0732">Signal</keyword>
<sequence length="60" mass="6377">MAALVLSLIPLVVQFLSVRMASLPSASFNARRMFALLPESGGVGEQSLVSTTRVNIDGRT</sequence>
<protein>
    <submittedName>
        <fullName evidence="2">Expressed protein</fullName>
    </submittedName>
</protein>
<dbReference type="HOGENOM" id="CLU_2944827_0_0_1"/>
<evidence type="ECO:0000313" key="3">
    <source>
        <dbReference type="Proteomes" id="UP000008694"/>
    </source>
</evidence>
<gene>
    <name evidence="2" type="ORF">ARALYDRAFT_901100</name>
</gene>
<evidence type="ECO:0000256" key="1">
    <source>
        <dbReference type="SAM" id="SignalP"/>
    </source>
</evidence>
<accession>D7LJH8</accession>
<dbReference type="Gramene" id="scaffold_400601.1">
    <property type="protein sequence ID" value="scaffold_400601.1"/>
    <property type="gene ID" value="scaffold_400601.1"/>
</dbReference>
<organism evidence="3">
    <name type="scientific">Arabidopsis lyrata subsp. lyrata</name>
    <name type="common">Lyre-leaved rock-cress</name>
    <dbReference type="NCBI Taxonomy" id="81972"/>
    <lineage>
        <taxon>Eukaryota</taxon>
        <taxon>Viridiplantae</taxon>
        <taxon>Streptophyta</taxon>
        <taxon>Embryophyta</taxon>
        <taxon>Tracheophyta</taxon>
        <taxon>Spermatophyta</taxon>
        <taxon>Magnoliopsida</taxon>
        <taxon>eudicotyledons</taxon>
        <taxon>Gunneridae</taxon>
        <taxon>Pentapetalae</taxon>
        <taxon>rosids</taxon>
        <taxon>malvids</taxon>
        <taxon>Brassicales</taxon>
        <taxon>Brassicaceae</taxon>
        <taxon>Camelineae</taxon>
        <taxon>Arabidopsis</taxon>
    </lineage>
</organism>
<feature type="signal peptide" evidence="1">
    <location>
        <begin position="1"/>
        <end position="15"/>
    </location>
</feature>